<evidence type="ECO:0000313" key="2">
    <source>
        <dbReference type="EMBL" id="KKS57418.1"/>
    </source>
</evidence>
<dbReference type="SUPFAM" id="SSF53448">
    <property type="entry name" value="Nucleotide-diphospho-sugar transferases"/>
    <property type="match status" value="1"/>
</dbReference>
<dbReference type="GO" id="GO:0016740">
    <property type="term" value="F:transferase activity"/>
    <property type="evidence" value="ECO:0007669"/>
    <property type="project" value="UniProtKB-KW"/>
</dbReference>
<proteinExistence type="predicted"/>
<dbReference type="Gene3D" id="3.90.550.10">
    <property type="entry name" value="Spore Coat Polysaccharide Biosynthesis Protein SpsA, Chain A"/>
    <property type="match status" value="1"/>
</dbReference>
<dbReference type="PANTHER" id="PTHR48090:SF7">
    <property type="entry name" value="RFBJ PROTEIN"/>
    <property type="match status" value="1"/>
</dbReference>
<dbReference type="InterPro" id="IPR029044">
    <property type="entry name" value="Nucleotide-diphossugar_trans"/>
</dbReference>
<sequence length="222" mass="24792">MRIAVVIPAFNEEKRIGETVRGISALYPEYQIVVIDDGSADRTVLKAKEAGAQVLQHLINRGQGAALQTGTTYALNQGADIIVHFDADGQFEAKEIEVMLQPVLKGEADVVLGSRFLSQKNSVPWSKKKIILPLGRLVNFLFTGCWLSDAHNGFRVLTYRAALVLDLKQDRMAHNSEIIRFIAENKLPFVEKGITVFYHHYGQRFSGGLKIIKDLLLAKFLK</sequence>
<protein>
    <submittedName>
        <fullName evidence="2">Glycosyl transferase, family 2</fullName>
    </submittedName>
</protein>
<dbReference type="CDD" id="cd04179">
    <property type="entry name" value="DPM_DPG-synthase_like"/>
    <property type="match status" value="1"/>
</dbReference>
<comment type="caution">
    <text evidence="2">The sequence shown here is derived from an EMBL/GenBank/DDBJ whole genome shotgun (WGS) entry which is preliminary data.</text>
</comment>
<name>A0A0G1D5T4_9BACT</name>
<dbReference type="EMBL" id="LCDO01000001">
    <property type="protein sequence ID" value="KKS57418.1"/>
    <property type="molecule type" value="Genomic_DNA"/>
</dbReference>
<organism evidence="2 3">
    <name type="scientific">Candidatus Magasanikbacteria bacterium GW2011_GWA2_42_32</name>
    <dbReference type="NCBI Taxonomy" id="1619039"/>
    <lineage>
        <taxon>Bacteria</taxon>
        <taxon>Candidatus Magasanikiibacteriota</taxon>
    </lineage>
</organism>
<accession>A0A0G1D5T4</accession>
<dbReference type="PANTHER" id="PTHR48090">
    <property type="entry name" value="UNDECAPRENYL-PHOSPHATE 4-DEOXY-4-FORMAMIDO-L-ARABINOSE TRANSFERASE-RELATED"/>
    <property type="match status" value="1"/>
</dbReference>
<dbReference type="Pfam" id="PF00535">
    <property type="entry name" value="Glycos_transf_2"/>
    <property type="match status" value="1"/>
</dbReference>
<keyword evidence="2" id="KW-0808">Transferase</keyword>
<gene>
    <name evidence="2" type="ORF">UV20_C0001G0058</name>
</gene>
<dbReference type="InterPro" id="IPR001173">
    <property type="entry name" value="Glyco_trans_2-like"/>
</dbReference>
<evidence type="ECO:0000313" key="3">
    <source>
        <dbReference type="Proteomes" id="UP000034837"/>
    </source>
</evidence>
<dbReference type="InterPro" id="IPR050256">
    <property type="entry name" value="Glycosyltransferase_2"/>
</dbReference>
<reference evidence="2 3" key="1">
    <citation type="journal article" date="2015" name="Nature">
        <title>rRNA introns, odd ribosomes, and small enigmatic genomes across a large radiation of phyla.</title>
        <authorList>
            <person name="Brown C.T."/>
            <person name="Hug L.A."/>
            <person name="Thomas B.C."/>
            <person name="Sharon I."/>
            <person name="Castelle C.J."/>
            <person name="Singh A."/>
            <person name="Wilkins M.J."/>
            <person name="Williams K.H."/>
            <person name="Banfield J.F."/>
        </authorList>
    </citation>
    <scope>NUCLEOTIDE SEQUENCE [LARGE SCALE GENOMIC DNA]</scope>
</reference>
<evidence type="ECO:0000259" key="1">
    <source>
        <dbReference type="Pfam" id="PF00535"/>
    </source>
</evidence>
<dbReference type="Proteomes" id="UP000034837">
    <property type="component" value="Unassembled WGS sequence"/>
</dbReference>
<dbReference type="AlphaFoldDB" id="A0A0G1D5T4"/>
<feature type="domain" description="Glycosyltransferase 2-like" evidence="1">
    <location>
        <begin position="5"/>
        <end position="156"/>
    </location>
</feature>